<dbReference type="RefSeq" id="WP_019442870.1">
    <property type="nucleotide sequence ID" value="NZ_ALOE01000037.1"/>
</dbReference>
<proteinExistence type="predicted"/>
<dbReference type="OrthoDB" id="6398007at2"/>
<evidence type="ECO:0000313" key="3">
    <source>
        <dbReference type="EMBL" id="QFI37164.1"/>
    </source>
</evidence>
<name>A0A5J6WHW3_MORMI</name>
<feature type="signal peptide" evidence="2">
    <location>
        <begin position="1"/>
        <end position="22"/>
    </location>
</feature>
<organism evidence="3 4">
    <name type="scientific">Moritella marina ATCC 15381</name>
    <dbReference type="NCBI Taxonomy" id="1202962"/>
    <lineage>
        <taxon>Bacteria</taxon>
        <taxon>Pseudomonadati</taxon>
        <taxon>Pseudomonadota</taxon>
        <taxon>Gammaproteobacteria</taxon>
        <taxon>Alteromonadales</taxon>
        <taxon>Moritellaceae</taxon>
        <taxon>Moritella</taxon>
    </lineage>
</organism>
<sequence>MRMLKITHTALLLTLVTGCASFDNKVASTAELQRIAEINIQANQRVNDAVALVEQNYLKASDENFTFYAPKTWKSIQQNITDMHDIVNRFDPSDQGFFGGPSEEQVFTSIREASNGLDRAEQTKAKVIAFLSKPLADIEYLSPKITPTWQRDFTYINKSMSKLIHNIETNNASSRQVANRDKLQKKLSELEINIVTAEYYSPLEDKFKQLNQRLIPQSYNRVQQELQNLTTVITSSPRDVIALNDAANLADKYIKSAEHVSIDVNWINKLNKKQREQIVLNYRATVEDLGHKFLGQDLSDLSYKQQVSTFKLELSAMLSEFEAESVQVASNTITLENAPQGTNVTNTTLEDVPKDENVTSTTLEDAPKDENVTSTTLEDTPKDENTIDANIEDEPIETTQLTTLPTTLSTTNTNTVETN</sequence>
<evidence type="ECO:0000313" key="4">
    <source>
        <dbReference type="Proteomes" id="UP000327424"/>
    </source>
</evidence>
<feature type="compositionally biased region" description="Polar residues" evidence="1">
    <location>
        <begin position="339"/>
        <end position="349"/>
    </location>
</feature>
<dbReference type="AlphaFoldDB" id="A0A5J6WHW3"/>
<accession>A0A5J6WHW3</accession>
<dbReference type="PROSITE" id="PS51257">
    <property type="entry name" value="PROKAR_LIPOPROTEIN"/>
    <property type="match status" value="1"/>
</dbReference>
<evidence type="ECO:0000256" key="2">
    <source>
        <dbReference type="SAM" id="SignalP"/>
    </source>
</evidence>
<protein>
    <recommendedName>
        <fullName evidence="5">DUF3829 domain-containing protein</fullName>
    </recommendedName>
</protein>
<dbReference type="KEGG" id="mmaa:FR932_04625"/>
<keyword evidence="2" id="KW-0732">Signal</keyword>
<feature type="region of interest" description="Disordered" evidence="1">
    <location>
        <begin position="339"/>
        <end position="387"/>
    </location>
</feature>
<evidence type="ECO:0000256" key="1">
    <source>
        <dbReference type="SAM" id="MobiDB-lite"/>
    </source>
</evidence>
<gene>
    <name evidence="3" type="ORF">FR932_04625</name>
</gene>
<dbReference type="Proteomes" id="UP000327424">
    <property type="component" value="Chromosome"/>
</dbReference>
<dbReference type="EMBL" id="CP044399">
    <property type="protein sequence ID" value="QFI37164.1"/>
    <property type="molecule type" value="Genomic_DNA"/>
</dbReference>
<feature type="chain" id="PRO_5023833507" description="DUF3829 domain-containing protein" evidence="2">
    <location>
        <begin position="23"/>
        <end position="419"/>
    </location>
</feature>
<reference evidence="3 4" key="1">
    <citation type="submission" date="2019-09" db="EMBL/GenBank/DDBJ databases">
        <title>Hybrid Assembly of the complete Genome of the Deep-Sea Bacterium Moritella marina from long Nanopore and Illumina reads.</title>
        <authorList>
            <person name="Magin S."/>
            <person name="Georgoulis A."/>
            <person name="Papadimitriou K."/>
            <person name="Iliakis G."/>
            <person name="Vorgias C.E."/>
        </authorList>
    </citation>
    <scope>NUCLEOTIDE SEQUENCE [LARGE SCALE GENOMIC DNA]</scope>
    <source>
        <strain evidence="3 4">MP-1</strain>
    </source>
</reference>
<evidence type="ECO:0008006" key="5">
    <source>
        <dbReference type="Google" id="ProtNLM"/>
    </source>
</evidence>
<keyword evidence="4" id="KW-1185">Reference proteome</keyword>